<dbReference type="SUPFAM" id="SSF50729">
    <property type="entry name" value="PH domain-like"/>
    <property type="match status" value="2"/>
</dbReference>
<comment type="caution">
    <text evidence="3">The sequence shown here is derived from an EMBL/GenBank/DDBJ whole genome shotgun (WGS) entry which is preliminary data.</text>
</comment>
<protein>
    <recommendedName>
        <fullName evidence="2">PH domain-containing protein</fullName>
    </recommendedName>
</protein>
<name>A0A9W8BD95_9FUNG</name>
<dbReference type="AlphaFoldDB" id="A0A9W8BD95"/>
<feature type="compositionally biased region" description="Polar residues" evidence="1">
    <location>
        <begin position="444"/>
        <end position="467"/>
    </location>
</feature>
<sequence>MPVIGGSKTFASLLHLSSSTKADSRAAFSPYTGSLSSTARDYSRPGHTDNDGTPAFAAAIGMGTCITLNVRYVAKDMWRKVTFPPGITVTQARDICMLRFSIWQQTMYSEGGADGAGADGSAGSEYQRPSIDQRSEEVGSLNFQSRGGKTGATAGLDGIAGGGGGGGNGGSQNALAQFRDQYGLFWTSSGHWLEADEMLSSYPLRKGEVLELQHVIDFVPLQPDEFRYSYAEGHIYCLHADSATTSSWRLRWAVLRRLVLRLYKQKGQQDADVVIDLSKPFNLTDQGGRSWPRNPAKMNDIVAVLNTLDIPAVSLNPEALPGRHVTGDGGILVLQPMAGGGNSSAQARSGGHRAFVFCASSASEYEVWQHTLRQTQMASVNGDGEARAGGGHAVSGSSGQGTPHIVQSPDPTASCATLRGSSNNILSRSSLNEAPTTPGGHTGLASSSNSKPYVVGQTMSSALSPKLNQRPRAPTSSTRHEGYVNRKASDGYGFRRRYCVLTPSTLFGFLHANDSKDCAESTQLLEKCEFAIALDPSLVTIEAIAWNGRYLLRVFGPDSQCLRDKPRATSIQPEENARFHCTDILATAAQAAIEQYGSTFGMLPDSRELVRLMIEDHDEGQLWAVGFNSIAGLQITSQSKVIISARRAAALTESKSHAEFKPACSRSPEDSYHSRAPQDECDASTSSTAPSSPGAGRQQSLSEFIVSQMDPITGQPLQKVAPAAPPVRCAEAHRQAPTSPLACASETSRADKHHSTHAGPKWIPLSIDKYIKEDEERRRHHELTAHNSISRPPHTASSTGSSSNRVLGSQASNISDSDHHFQSQHSGHSHTSEARPPARFNWFKRRGSTSK</sequence>
<dbReference type="InterPro" id="IPR001849">
    <property type="entry name" value="PH_domain"/>
</dbReference>
<feature type="domain" description="PH" evidence="2">
    <location>
        <begin position="228"/>
        <end position="377"/>
    </location>
</feature>
<evidence type="ECO:0000313" key="3">
    <source>
        <dbReference type="EMBL" id="KAJ2004928.1"/>
    </source>
</evidence>
<dbReference type="SMART" id="SM00233">
    <property type="entry name" value="PH"/>
    <property type="match status" value="2"/>
</dbReference>
<feature type="compositionally biased region" description="Basic residues" evidence="1">
    <location>
        <begin position="842"/>
        <end position="851"/>
    </location>
</feature>
<feature type="region of interest" description="Disordered" evidence="1">
    <location>
        <begin position="381"/>
        <end position="484"/>
    </location>
</feature>
<accession>A0A9W8BD95</accession>
<feature type="compositionally biased region" description="Polar residues" evidence="1">
    <location>
        <begin position="785"/>
        <end position="814"/>
    </location>
</feature>
<feature type="compositionally biased region" description="Low complexity" evidence="1">
    <location>
        <begin position="418"/>
        <end position="432"/>
    </location>
</feature>
<dbReference type="OrthoDB" id="5588474at2759"/>
<dbReference type="Gene3D" id="2.30.29.30">
    <property type="entry name" value="Pleckstrin-homology domain (PH domain)/Phosphotyrosine-binding domain (PTB)"/>
    <property type="match status" value="1"/>
</dbReference>
<feature type="compositionally biased region" description="Low complexity" evidence="1">
    <location>
        <begin position="683"/>
        <end position="696"/>
    </location>
</feature>
<organism evidence="3 4">
    <name type="scientific">Coemansia thaxteri</name>
    <dbReference type="NCBI Taxonomy" id="2663907"/>
    <lineage>
        <taxon>Eukaryota</taxon>
        <taxon>Fungi</taxon>
        <taxon>Fungi incertae sedis</taxon>
        <taxon>Zoopagomycota</taxon>
        <taxon>Kickxellomycotina</taxon>
        <taxon>Kickxellomycetes</taxon>
        <taxon>Kickxellales</taxon>
        <taxon>Kickxellaceae</taxon>
        <taxon>Coemansia</taxon>
    </lineage>
</organism>
<keyword evidence="4" id="KW-1185">Reference proteome</keyword>
<feature type="region of interest" description="Disordered" evidence="1">
    <location>
        <begin position="777"/>
        <end position="851"/>
    </location>
</feature>
<feature type="compositionally biased region" description="Basic and acidic residues" evidence="1">
    <location>
        <begin position="667"/>
        <end position="678"/>
    </location>
</feature>
<proteinExistence type="predicted"/>
<evidence type="ECO:0000256" key="1">
    <source>
        <dbReference type="SAM" id="MobiDB-lite"/>
    </source>
</evidence>
<gene>
    <name evidence="3" type="ORF">H4R26_002238</name>
</gene>
<feature type="region of interest" description="Disordered" evidence="1">
    <location>
        <begin position="655"/>
        <end position="699"/>
    </location>
</feature>
<dbReference type="EMBL" id="JANBQF010000127">
    <property type="protein sequence ID" value="KAJ2004928.1"/>
    <property type="molecule type" value="Genomic_DNA"/>
</dbReference>
<reference evidence="3" key="1">
    <citation type="submission" date="2022-07" db="EMBL/GenBank/DDBJ databases">
        <title>Phylogenomic reconstructions and comparative analyses of Kickxellomycotina fungi.</title>
        <authorList>
            <person name="Reynolds N.K."/>
            <person name="Stajich J.E."/>
            <person name="Barry K."/>
            <person name="Grigoriev I.V."/>
            <person name="Crous P."/>
            <person name="Smith M.E."/>
        </authorList>
    </citation>
    <scope>NUCLEOTIDE SEQUENCE</scope>
    <source>
        <strain evidence="3">IMI 214461</strain>
    </source>
</reference>
<dbReference type="Proteomes" id="UP001150907">
    <property type="component" value="Unassembled WGS sequence"/>
</dbReference>
<feature type="region of interest" description="Disordered" evidence="1">
    <location>
        <begin position="738"/>
        <end position="761"/>
    </location>
</feature>
<evidence type="ECO:0000259" key="2">
    <source>
        <dbReference type="PROSITE" id="PS50003"/>
    </source>
</evidence>
<dbReference type="InterPro" id="IPR011993">
    <property type="entry name" value="PH-like_dom_sf"/>
</dbReference>
<evidence type="ECO:0000313" key="4">
    <source>
        <dbReference type="Proteomes" id="UP001150907"/>
    </source>
</evidence>
<feature type="region of interest" description="Disordered" evidence="1">
    <location>
        <begin position="113"/>
        <end position="148"/>
    </location>
</feature>
<dbReference type="PROSITE" id="PS50003">
    <property type="entry name" value="PH_DOMAIN"/>
    <property type="match status" value="1"/>
</dbReference>